<protein>
    <submittedName>
        <fullName evidence="2">Uncharacterized protein</fullName>
    </submittedName>
</protein>
<dbReference type="Proteomes" id="UP000182658">
    <property type="component" value="Unassembled WGS sequence"/>
</dbReference>
<dbReference type="EMBL" id="KV875096">
    <property type="protein sequence ID" value="OIW30569.1"/>
    <property type="molecule type" value="Genomic_DNA"/>
</dbReference>
<reference evidence="2 3" key="1">
    <citation type="submission" date="2016-10" db="EMBL/GenBank/DDBJ databases">
        <title>Draft genome sequence of Coniochaeta ligniaria NRRL30616, a lignocellulolytic fungus for bioabatement of inhibitors in plant biomass hydrolysates.</title>
        <authorList>
            <consortium name="DOE Joint Genome Institute"/>
            <person name="Jimenez D.J."/>
            <person name="Hector R.E."/>
            <person name="Riley R."/>
            <person name="Sun H."/>
            <person name="Grigoriev I.V."/>
            <person name="Van Elsas J.D."/>
            <person name="Nichols N.N."/>
        </authorList>
    </citation>
    <scope>NUCLEOTIDE SEQUENCE [LARGE SCALE GENOMIC DNA]</scope>
    <source>
        <strain evidence="2 3">NRRL 30616</strain>
    </source>
</reference>
<accession>A0A1J7JBA3</accession>
<keyword evidence="3" id="KW-1185">Reference proteome</keyword>
<dbReference type="InParanoid" id="A0A1J7JBA3"/>
<dbReference type="AlphaFoldDB" id="A0A1J7JBA3"/>
<name>A0A1J7JBA3_9PEZI</name>
<sequence>MTSVSGCRGTGATPTNFLGLPAPASSGNSSRTIDSCLSSGMSSCRGTRIDQLYKTRLATVTG</sequence>
<proteinExistence type="predicted"/>
<evidence type="ECO:0000313" key="2">
    <source>
        <dbReference type="EMBL" id="OIW30569.1"/>
    </source>
</evidence>
<evidence type="ECO:0000313" key="3">
    <source>
        <dbReference type="Proteomes" id="UP000182658"/>
    </source>
</evidence>
<organism evidence="2 3">
    <name type="scientific">Coniochaeta ligniaria NRRL 30616</name>
    <dbReference type="NCBI Taxonomy" id="1408157"/>
    <lineage>
        <taxon>Eukaryota</taxon>
        <taxon>Fungi</taxon>
        <taxon>Dikarya</taxon>
        <taxon>Ascomycota</taxon>
        <taxon>Pezizomycotina</taxon>
        <taxon>Sordariomycetes</taxon>
        <taxon>Sordariomycetidae</taxon>
        <taxon>Coniochaetales</taxon>
        <taxon>Coniochaetaceae</taxon>
        <taxon>Coniochaeta</taxon>
    </lineage>
</organism>
<gene>
    <name evidence="2" type="ORF">CONLIGDRAFT_283866</name>
</gene>
<feature type="region of interest" description="Disordered" evidence="1">
    <location>
        <begin position="1"/>
        <end position="31"/>
    </location>
</feature>
<evidence type="ECO:0000256" key="1">
    <source>
        <dbReference type="SAM" id="MobiDB-lite"/>
    </source>
</evidence>